<evidence type="ECO:0000259" key="2">
    <source>
        <dbReference type="PROSITE" id="PS50879"/>
    </source>
</evidence>
<dbReference type="SUPFAM" id="SSF53098">
    <property type="entry name" value="Ribonuclease H-like"/>
    <property type="match status" value="1"/>
</dbReference>
<dbReference type="InterPro" id="IPR036397">
    <property type="entry name" value="RNaseH_sf"/>
</dbReference>
<dbReference type="OrthoDB" id="3258143at2759"/>
<dbReference type="PANTHER" id="PTHR33481">
    <property type="entry name" value="REVERSE TRANSCRIPTASE"/>
    <property type="match status" value="1"/>
</dbReference>
<dbReference type="PANTHER" id="PTHR33481:SF1">
    <property type="entry name" value="ENDONUCLEASE_EXONUCLEASE_PHOSPHATASE DOMAIN-CONTAINING PROTEIN-RELATED"/>
    <property type="match status" value="1"/>
</dbReference>
<dbReference type="GO" id="GO:0003676">
    <property type="term" value="F:nucleic acid binding"/>
    <property type="evidence" value="ECO:0007669"/>
    <property type="project" value="InterPro"/>
</dbReference>
<dbReference type="InterPro" id="IPR000477">
    <property type="entry name" value="RT_dom"/>
</dbReference>
<feature type="domain" description="Reverse transcriptase" evidence="1">
    <location>
        <begin position="215"/>
        <end position="475"/>
    </location>
</feature>
<keyword evidence="4" id="KW-1185">Reference proteome</keyword>
<dbReference type="Proteomes" id="UP000298061">
    <property type="component" value="Unassembled WGS sequence"/>
</dbReference>
<sequence length="969" mass="108482">MPNLSVSLFNTPDVPTHYPHNTALATTVIDLVWISDTLLQSPSTSLVVDAVGHDGSDHAKLLITLPLSPEFNLIPRIKHKSDEEAAFLVDACRAFPPADNIPLDDHDSIQILCDMIFDSLRCSFVRCATTPKITARSKRWWNDECHDVLQAFCDDRSQDNQCAYFCTQFFSATNHPIDFTVLDNLECLPSRLFNPISMVEIEEQVALCASCSAAGPDHITWPVVKFKASTTVVIPKPKKTDYTVLKAYCPIVLLSCLGKLCEKVIANRLQFEALKHSIFHLSQCGGVKAHCTEDAGVLLAHHILAACKHGLHTLCLAVDIAQFYPSVLHELLARVLEHQGFAPEYVVFFCAYLTDRITQFRWNNNLSDLCPANVGVGQGSALSPVLANLCITPILHVFSISIPRPRVTTETASMLFYVDDGVLVYFSDSMGQNVLMLKHLFSLLRTLFLRLGFVLKPDKLELMHFSRCGFDGVLPPLILPSTPPAIPVSLKLLMIWHYLGFFFDHQLNFHFHVNFYATHALSTVHSYPLLGNSNRGLTPSQKCQLYLSCVLPLLTYGVCVWYDPRKCQVSLLKPVRRAQAAAARWITGSFHTSPIGGMEVLAGLLPVHLHLKKLYLCSHLCIPCLPSSHVLLRSLPSGANLPPLPPMSFTYSPVLWHIPAQSSLPLHFIVQDLPEHLEDSLPLHIECHPGQHLIDTFSSSIHYDISHPKKASNEFPLWLDQFCFSLSLVSQSLDSVFAFSDGSVLPSQGNRAAASFCTFRGQQELFRRSISCGQSMLYDAELFGLYMAIRHLTQVDANSIHLYCDNESTLRMLFDTRLHASQMLSIMACCSARSWLLDHPECSIHLHWCPGHVGIENNEQVDRDANTAATSLPITPYISHAYACQHVTHNITKEWQRLAHLLSHIRHQFIPNARLRRVSHINGGPFMNAFSDNSAFAARMARTILNHAPTGEFRSRFFPYECANCNWCP</sequence>
<dbReference type="PROSITE" id="PS50878">
    <property type="entry name" value="RT_POL"/>
    <property type="match status" value="1"/>
</dbReference>
<feature type="domain" description="RNase H type-1" evidence="2">
    <location>
        <begin position="732"/>
        <end position="870"/>
    </location>
</feature>
<organism evidence="3 4">
    <name type="scientific">Hericium alpestre</name>
    <dbReference type="NCBI Taxonomy" id="135208"/>
    <lineage>
        <taxon>Eukaryota</taxon>
        <taxon>Fungi</taxon>
        <taxon>Dikarya</taxon>
        <taxon>Basidiomycota</taxon>
        <taxon>Agaricomycotina</taxon>
        <taxon>Agaricomycetes</taxon>
        <taxon>Russulales</taxon>
        <taxon>Hericiaceae</taxon>
        <taxon>Hericium</taxon>
    </lineage>
</organism>
<evidence type="ECO:0000259" key="1">
    <source>
        <dbReference type="PROSITE" id="PS50878"/>
    </source>
</evidence>
<dbReference type="AlphaFoldDB" id="A0A4Z0A595"/>
<dbReference type="CDD" id="cd01650">
    <property type="entry name" value="RT_nLTR_like"/>
    <property type="match status" value="1"/>
</dbReference>
<dbReference type="EMBL" id="SFCI01000214">
    <property type="protein sequence ID" value="TFY81421.1"/>
    <property type="molecule type" value="Genomic_DNA"/>
</dbReference>
<evidence type="ECO:0000313" key="3">
    <source>
        <dbReference type="EMBL" id="TFY81421.1"/>
    </source>
</evidence>
<evidence type="ECO:0000313" key="4">
    <source>
        <dbReference type="Proteomes" id="UP000298061"/>
    </source>
</evidence>
<name>A0A4Z0A595_9AGAM</name>
<gene>
    <name evidence="3" type="ORF">EWM64_g2600</name>
</gene>
<dbReference type="CDD" id="cd09276">
    <property type="entry name" value="Rnase_HI_RT_non_LTR"/>
    <property type="match status" value="1"/>
</dbReference>
<dbReference type="SUPFAM" id="SSF56672">
    <property type="entry name" value="DNA/RNA polymerases"/>
    <property type="match status" value="1"/>
</dbReference>
<accession>A0A4Z0A595</accession>
<dbReference type="Pfam" id="PF00078">
    <property type="entry name" value="RVT_1"/>
    <property type="match status" value="1"/>
</dbReference>
<comment type="caution">
    <text evidence="3">The sequence shown here is derived from an EMBL/GenBank/DDBJ whole genome shotgun (WGS) entry which is preliminary data.</text>
</comment>
<dbReference type="Pfam" id="PF00075">
    <property type="entry name" value="RNase_H"/>
    <property type="match status" value="1"/>
</dbReference>
<dbReference type="GO" id="GO:0004523">
    <property type="term" value="F:RNA-DNA hybrid ribonuclease activity"/>
    <property type="evidence" value="ECO:0007669"/>
    <property type="project" value="InterPro"/>
</dbReference>
<reference evidence="3 4" key="1">
    <citation type="submission" date="2019-02" db="EMBL/GenBank/DDBJ databases">
        <title>Genome sequencing of the rare red list fungi Hericium alpestre (H. flagellum).</title>
        <authorList>
            <person name="Buettner E."/>
            <person name="Kellner H."/>
        </authorList>
    </citation>
    <scope>NUCLEOTIDE SEQUENCE [LARGE SCALE GENOMIC DNA]</scope>
    <source>
        <strain evidence="3 4">DSM 108284</strain>
    </source>
</reference>
<dbReference type="InterPro" id="IPR012337">
    <property type="entry name" value="RNaseH-like_sf"/>
</dbReference>
<dbReference type="InterPro" id="IPR002156">
    <property type="entry name" value="RNaseH_domain"/>
</dbReference>
<dbReference type="PROSITE" id="PS50879">
    <property type="entry name" value="RNASE_H_1"/>
    <property type="match status" value="1"/>
</dbReference>
<dbReference type="Gene3D" id="3.30.420.10">
    <property type="entry name" value="Ribonuclease H-like superfamily/Ribonuclease H"/>
    <property type="match status" value="1"/>
</dbReference>
<evidence type="ECO:0008006" key="5">
    <source>
        <dbReference type="Google" id="ProtNLM"/>
    </source>
</evidence>
<dbReference type="InterPro" id="IPR043502">
    <property type="entry name" value="DNA/RNA_pol_sf"/>
</dbReference>
<proteinExistence type="predicted"/>
<protein>
    <recommendedName>
        <fullName evidence="5">Reverse transcriptase domain-containing protein</fullName>
    </recommendedName>
</protein>
<dbReference type="STRING" id="135208.A0A4Z0A595"/>